<protein>
    <submittedName>
        <fullName evidence="2">Uncharacterized protein</fullName>
    </submittedName>
</protein>
<evidence type="ECO:0000313" key="2">
    <source>
        <dbReference type="EMBL" id="KAF4660187.1"/>
    </source>
</evidence>
<evidence type="ECO:0000313" key="4">
    <source>
        <dbReference type="Proteomes" id="UP000572268"/>
    </source>
</evidence>
<name>A0A7J6LLT0_PEROL</name>
<dbReference type="Proteomes" id="UP000570595">
    <property type="component" value="Unassembled WGS sequence"/>
</dbReference>
<sequence length="353" mass="40032">MATAADDKDRCGMVDDHASMKRKIMRLPTTRKLVGAKTYAARLDKHLSMAYYGDDERYSLGIFSYKRTTSGFSLFFFDVQEMKDYPRSVSFKRFISSLGSFKGKFATGCIFGGAFYFVIKQDQEHVRHKPLGGKMGKPMELPEPIMELTADACGKELLAVGKSGKIYMMQTAGKWHNVMTLPKGSEKSENLFTFEDAIVEDGKVVKALLRKREQPQKRSWIHGRSVRICVWQSDGSIHESEEVNAEAVKFVPGTQGNACCGVFYRKGDMNFFGVYDVYEDKFLTEPEDAIFYFGEDIEVSSIMVNGDWRVSLRGWDYMLKLYDAYPLLYVTTLQLGYDGDDDSKTKRVRSSGG</sequence>
<dbReference type="OrthoDB" id="434430at2759"/>
<evidence type="ECO:0000313" key="3">
    <source>
        <dbReference type="Proteomes" id="UP000570595"/>
    </source>
</evidence>
<proteinExistence type="predicted"/>
<dbReference type="EMBL" id="JABANN010000399">
    <property type="protein sequence ID" value="KAF4660187.1"/>
    <property type="molecule type" value="Genomic_DNA"/>
</dbReference>
<comment type="caution">
    <text evidence="2">The sequence shown here is derived from an EMBL/GenBank/DDBJ whole genome shotgun (WGS) entry which is preliminary data.</text>
</comment>
<evidence type="ECO:0000313" key="1">
    <source>
        <dbReference type="EMBL" id="KAF4656780.1"/>
    </source>
</evidence>
<dbReference type="EMBL" id="JABAHT010000388">
    <property type="protein sequence ID" value="KAF4656780.1"/>
    <property type="molecule type" value="Genomic_DNA"/>
</dbReference>
<dbReference type="AlphaFoldDB" id="A0A7J6LLT0"/>
<organism evidence="2 4">
    <name type="scientific">Perkinsus olseni</name>
    <name type="common">Perkinsus atlanticus</name>
    <dbReference type="NCBI Taxonomy" id="32597"/>
    <lineage>
        <taxon>Eukaryota</taxon>
        <taxon>Sar</taxon>
        <taxon>Alveolata</taxon>
        <taxon>Perkinsozoa</taxon>
        <taxon>Perkinsea</taxon>
        <taxon>Perkinsida</taxon>
        <taxon>Perkinsidae</taxon>
        <taxon>Perkinsus</taxon>
    </lineage>
</organism>
<dbReference type="Proteomes" id="UP000572268">
    <property type="component" value="Unassembled WGS sequence"/>
</dbReference>
<accession>A0A7J6LLT0</accession>
<reference evidence="3 4" key="1">
    <citation type="submission" date="2020-04" db="EMBL/GenBank/DDBJ databases">
        <title>Perkinsus olseni comparative genomics.</title>
        <authorList>
            <person name="Bogema D.R."/>
        </authorList>
    </citation>
    <scope>NUCLEOTIDE SEQUENCE [LARGE SCALE GENOMIC DNA]</scope>
    <source>
        <strain evidence="1">ATCC PRA-179</strain>
        <strain evidence="2">ATCC PRA-31</strain>
    </source>
</reference>
<gene>
    <name evidence="2" type="ORF">FOL46_006218</name>
    <name evidence="1" type="ORF">FOZ61_006661</name>
</gene>